<dbReference type="InterPro" id="IPR036986">
    <property type="entry name" value="S4_RNA-bd_sf"/>
</dbReference>
<dbReference type="PROSITE" id="PS50889">
    <property type="entry name" value="S4"/>
    <property type="match status" value="1"/>
</dbReference>
<evidence type="ECO:0000313" key="5">
    <source>
        <dbReference type="EMBL" id="AKI97875.1"/>
    </source>
</evidence>
<dbReference type="InterPro" id="IPR002942">
    <property type="entry name" value="S4_RNA-bd"/>
</dbReference>
<dbReference type="OrthoDB" id="9784736at2"/>
<dbReference type="NCBIfam" id="TIGR00478">
    <property type="entry name" value="tly"/>
    <property type="match status" value="1"/>
</dbReference>
<evidence type="ECO:0000259" key="4">
    <source>
        <dbReference type="SMART" id="SM00363"/>
    </source>
</evidence>
<dbReference type="CDD" id="cd02440">
    <property type="entry name" value="AdoMet_MTases"/>
    <property type="match status" value="1"/>
</dbReference>
<accession>A0A0G2Z8D4</accession>
<keyword evidence="1 3" id="KW-0694">RNA-binding</keyword>
<dbReference type="GO" id="GO:0003723">
    <property type="term" value="F:RNA binding"/>
    <property type="evidence" value="ECO:0007669"/>
    <property type="project" value="UniProtKB-KW"/>
</dbReference>
<dbReference type="EMBL" id="CP011232">
    <property type="protein sequence ID" value="AKI97875.1"/>
    <property type="molecule type" value="Genomic_DNA"/>
</dbReference>
<dbReference type="Gene3D" id="3.40.50.150">
    <property type="entry name" value="Vaccinia Virus protein VP39"/>
    <property type="match status" value="1"/>
</dbReference>
<dbReference type="PATRIC" id="fig|1330330.3.peg.1765"/>
<dbReference type="RefSeq" id="WP_047755010.1">
    <property type="nucleotide sequence ID" value="NZ_CAJUHA010000005.1"/>
</dbReference>
<dbReference type="KEGG" id="kpf:IX53_08675"/>
<proteinExistence type="inferred from homology"/>
<dbReference type="GO" id="GO:0008168">
    <property type="term" value="F:methyltransferase activity"/>
    <property type="evidence" value="ECO:0007669"/>
    <property type="project" value="InterPro"/>
</dbReference>
<dbReference type="PIRSF" id="PIRSF005578">
    <property type="entry name" value="TlyA"/>
    <property type="match status" value="1"/>
</dbReference>
<dbReference type="InterPro" id="IPR047048">
    <property type="entry name" value="TlyA"/>
</dbReference>
<reference evidence="5 6" key="1">
    <citation type="submission" date="2015-04" db="EMBL/GenBank/DDBJ databases">
        <title>Complete Genome Sequence of Kosmotoga pacifica SLHLJ1.</title>
        <authorList>
            <person name="Jiang L.J."/>
            <person name="Shao Z.Z."/>
            <person name="Jebbar M."/>
        </authorList>
    </citation>
    <scope>NUCLEOTIDE SEQUENCE [LARGE SCALE GENOMIC DNA]</scope>
    <source>
        <strain evidence="5 6">SLHLJ1</strain>
    </source>
</reference>
<dbReference type="SUPFAM" id="SSF55174">
    <property type="entry name" value="Alpha-L RNA-binding motif"/>
    <property type="match status" value="1"/>
</dbReference>
<dbReference type="PANTHER" id="PTHR32319">
    <property type="entry name" value="BACTERIAL HEMOLYSIN-LIKE PROTEIN"/>
    <property type="match status" value="1"/>
</dbReference>
<dbReference type="Pfam" id="PF01479">
    <property type="entry name" value="S4"/>
    <property type="match status" value="1"/>
</dbReference>
<sequence>MNSKLRLDELLVERGYFPSRSKAVEAIKSGKVLVKGETVRKPGKRIAKDTELELTESKFIVSRAYYKLEKALEVFKVPIENARVCDLGASTGGFTQLLLERGAKVVFAVDVGTAQLHPSLKSDMRVVSLENTDARSITKKTLDGEVDLVTVDLSFISITKVIDSIADILRPGGHCVSLIKPQFESGPGVSKKGVVHDMVVHEGVLANVIKAFQKTGFSIKGLTFSPVKGKSGNIEYIIHAVKGDTKMAKLDIEGLVKEAFKILSPKR</sequence>
<name>A0A0G2Z8D4_9BACT</name>
<comment type="similarity">
    <text evidence="2">Belongs to the TlyA family.</text>
</comment>
<dbReference type="SUPFAM" id="SSF53335">
    <property type="entry name" value="S-adenosyl-L-methionine-dependent methyltransferases"/>
    <property type="match status" value="1"/>
</dbReference>
<protein>
    <recommendedName>
        <fullName evidence="4">RNA-binding S4 domain-containing protein</fullName>
    </recommendedName>
</protein>
<dbReference type="Gene3D" id="3.10.290.10">
    <property type="entry name" value="RNA-binding S4 domain"/>
    <property type="match status" value="1"/>
</dbReference>
<evidence type="ECO:0000256" key="2">
    <source>
        <dbReference type="ARBA" id="ARBA00029460"/>
    </source>
</evidence>
<organism evidence="5 6">
    <name type="scientific">Kosmotoga pacifica</name>
    <dbReference type="NCBI Taxonomy" id="1330330"/>
    <lineage>
        <taxon>Bacteria</taxon>
        <taxon>Thermotogati</taxon>
        <taxon>Thermotogota</taxon>
        <taxon>Thermotogae</taxon>
        <taxon>Kosmotogales</taxon>
        <taxon>Kosmotogaceae</taxon>
        <taxon>Kosmotoga</taxon>
    </lineage>
</organism>
<dbReference type="InterPro" id="IPR029063">
    <property type="entry name" value="SAM-dependent_MTases_sf"/>
</dbReference>
<dbReference type="PANTHER" id="PTHR32319:SF0">
    <property type="entry name" value="BACTERIAL HEMOLYSIN-LIKE PROTEIN"/>
    <property type="match status" value="1"/>
</dbReference>
<evidence type="ECO:0000256" key="1">
    <source>
        <dbReference type="ARBA" id="ARBA00022884"/>
    </source>
</evidence>
<feature type="domain" description="RNA-binding S4" evidence="4">
    <location>
        <begin position="5"/>
        <end position="69"/>
    </location>
</feature>
<dbReference type="GO" id="GO:0032259">
    <property type="term" value="P:methylation"/>
    <property type="evidence" value="ECO:0007669"/>
    <property type="project" value="InterPro"/>
</dbReference>
<dbReference type="CDD" id="cd00165">
    <property type="entry name" value="S4"/>
    <property type="match status" value="1"/>
</dbReference>
<gene>
    <name evidence="5" type="ORF">IX53_08675</name>
</gene>
<dbReference type="InterPro" id="IPR002877">
    <property type="entry name" value="RNA_MeTrfase_FtsJ_dom"/>
</dbReference>
<dbReference type="Proteomes" id="UP000035159">
    <property type="component" value="Chromosome"/>
</dbReference>
<evidence type="ECO:0000313" key="6">
    <source>
        <dbReference type="Proteomes" id="UP000035159"/>
    </source>
</evidence>
<dbReference type="InterPro" id="IPR004538">
    <property type="entry name" value="Hemolysin_A/TlyA"/>
</dbReference>
<dbReference type="AlphaFoldDB" id="A0A0G2Z8D4"/>
<evidence type="ECO:0000256" key="3">
    <source>
        <dbReference type="PROSITE-ProRule" id="PRU00182"/>
    </source>
</evidence>
<dbReference type="Pfam" id="PF01728">
    <property type="entry name" value="FtsJ"/>
    <property type="match status" value="1"/>
</dbReference>
<keyword evidence="6" id="KW-1185">Reference proteome</keyword>
<dbReference type="STRING" id="1330330.IX53_08675"/>
<dbReference type="SMART" id="SM00363">
    <property type="entry name" value="S4"/>
    <property type="match status" value="1"/>
</dbReference>